<dbReference type="InterPro" id="IPR013022">
    <property type="entry name" value="Xyl_isomerase-like_TIM-brl"/>
</dbReference>
<dbReference type="Pfam" id="PF01261">
    <property type="entry name" value="AP_endonuc_2"/>
    <property type="match status" value="1"/>
</dbReference>
<dbReference type="PANTHER" id="PTHR12110:SF53">
    <property type="entry name" value="BLR5974 PROTEIN"/>
    <property type="match status" value="1"/>
</dbReference>
<dbReference type="PROSITE" id="PS00018">
    <property type="entry name" value="EF_HAND_1"/>
    <property type="match status" value="1"/>
</dbReference>
<dbReference type="OrthoDB" id="256906at2"/>
<gene>
    <name evidence="2" type="ordered locus">Mahau_1820</name>
</gene>
<dbReference type="GO" id="GO:0016853">
    <property type="term" value="F:isomerase activity"/>
    <property type="evidence" value="ECO:0007669"/>
    <property type="project" value="UniProtKB-KW"/>
</dbReference>
<organism evidence="2 3">
    <name type="scientific">Mahella australiensis (strain DSM 15567 / CIP 107919 / 50-1 BON)</name>
    <dbReference type="NCBI Taxonomy" id="697281"/>
    <lineage>
        <taxon>Bacteria</taxon>
        <taxon>Bacillati</taxon>
        <taxon>Bacillota</taxon>
        <taxon>Clostridia</taxon>
        <taxon>Thermoanaerobacterales</taxon>
        <taxon>Thermoanaerobacterales Family IV. Incertae Sedis</taxon>
        <taxon>Mahella</taxon>
    </lineage>
</organism>
<dbReference type="eggNOG" id="COG1082">
    <property type="taxonomic scope" value="Bacteria"/>
</dbReference>
<dbReference type="KEGG" id="mas:Mahau_1820"/>
<dbReference type="SUPFAM" id="SSF51658">
    <property type="entry name" value="Xylose isomerase-like"/>
    <property type="match status" value="1"/>
</dbReference>
<dbReference type="Proteomes" id="UP000008457">
    <property type="component" value="Chromosome"/>
</dbReference>
<evidence type="ECO:0000259" key="1">
    <source>
        <dbReference type="Pfam" id="PF01261"/>
    </source>
</evidence>
<dbReference type="EMBL" id="CP002360">
    <property type="protein sequence ID" value="AEE96998.1"/>
    <property type="molecule type" value="Genomic_DNA"/>
</dbReference>
<sequence>MYIAVSSWSLRDHVNKDFSLPQMAGFVKDRYGVNAVELCSMHFRNTDSAYLDEIKRELQEAQASVVNMPVDTGNISNREERKRNFDLKVIKLWMDIAAYIGSPSIRVNTGMQEPPYDLSITAASYKELADYGEKVGVKVLLENHGGLSADPNNIVGLFEQVNSPYFRSCPDFGNFAPDIRYEGLQKIAKYADIAHAKTYDFDENGEVAEFDFKKCLDILKESGFDGCLSVEFEGRGDQYEGVRRTIELIKKYW</sequence>
<feature type="domain" description="Xylose isomerase-like TIM barrel" evidence="1">
    <location>
        <begin position="30"/>
        <end position="251"/>
    </location>
</feature>
<dbReference type="Gene3D" id="3.20.20.150">
    <property type="entry name" value="Divalent-metal-dependent TIM barrel enzymes"/>
    <property type="match status" value="1"/>
</dbReference>
<accession>F4A0V2</accession>
<protein>
    <submittedName>
        <fullName evidence="2">Xylose isomerase domain-containing protein TIM barrel</fullName>
    </submittedName>
</protein>
<dbReference type="InterPro" id="IPR018247">
    <property type="entry name" value="EF_Hand_1_Ca_BS"/>
</dbReference>
<dbReference type="PANTHER" id="PTHR12110">
    <property type="entry name" value="HYDROXYPYRUVATE ISOMERASE"/>
    <property type="match status" value="1"/>
</dbReference>
<dbReference type="HOGENOM" id="CLU_050006_6_0_9"/>
<proteinExistence type="predicted"/>
<dbReference type="AlphaFoldDB" id="F4A0V2"/>
<keyword evidence="2" id="KW-0413">Isomerase</keyword>
<reference evidence="2 3" key="2">
    <citation type="journal article" date="2011" name="Stand. Genomic Sci.">
        <title>Complete genome sequence of Mahella australiensis type strain (50-1 BON).</title>
        <authorList>
            <person name="Sikorski J."/>
            <person name="Teshima H."/>
            <person name="Nolan M."/>
            <person name="Lucas S."/>
            <person name="Hammon N."/>
            <person name="Deshpande S."/>
            <person name="Cheng J.F."/>
            <person name="Pitluck S."/>
            <person name="Liolios K."/>
            <person name="Pagani I."/>
            <person name="Ivanova N."/>
            <person name="Huntemann M."/>
            <person name="Mavromatis K."/>
            <person name="Ovchinikova G."/>
            <person name="Pati A."/>
            <person name="Tapia R."/>
            <person name="Han C."/>
            <person name="Goodwin L."/>
            <person name="Chen A."/>
            <person name="Palaniappan K."/>
            <person name="Land M."/>
            <person name="Hauser L."/>
            <person name="Ngatchou-Djao O.D."/>
            <person name="Rohde M."/>
            <person name="Pukall R."/>
            <person name="Spring S."/>
            <person name="Abt B."/>
            <person name="Goker M."/>
            <person name="Detter J.C."/>
            <person name="Woyke T."/>
            <person name="Bristow J."/>
            <person name="Markowitz V."/>
            <person name="Hugenholtz P."/>
            <person name="Eisen J.A."/>
            <person name="Kyrpides N.C."/>
            <person name="Klenk H.P."/>
            <person name="Lapidus A."/>
        </authorList>
    </citation>
    <scope>NUCLEOTIDE SEQUENCE [LARGE SCALE GENOMIC DNA]</scope>
    <source>
        <strain evidence="3">DSM 15567 / CIP 107919 / 50-1 BON</strain>
    </source>
</reference>
<name>F4A0V2_MAHA5</name>
<reference evidence="3" key="1">
    <citation type="submission" date="2010-11" db="EMBL/GenBank/DDBJ databases">
        <title>The complete genome of Mahella australiensis DSM 15567.</title>
        <authorList>
            <consortium name="US DOE Joint Genome Institute (JGI-PGF)"/>
            <person name="Lucas S."/>
            <person name="Copeland A."/>
            <person name="Lapidus A."/>
            <person name="Bruce D."/>
            <person name="Goodwin L."/>
            <person name="Pitluck S."/>
            <person name="Kyrpides N."/>
            <person name="Mavromatis K."/>
            <person name="Pagani I."/>
            <person name="Ivanova N."/>
            <person name="Teshima H."/>
            <person name="Brettin T."/>
            <person name="Detter J.C."/>
            <person name="Han C."/>
            <person name="Tapia R."/>
            <person name="Land M."/>
            <person name="Hauser L."/>
            <person name="Markowitz V."/>
            <person name="Cheng J.-F."/>
            <person name="Hugenholtz P."/>
            <person name="Woyke T."/>
            <person name="Wu D."/>
            <person name="Spring S."/>
            <person name="Pukall R."/>
            <person name="Steenblock K."/>
            <person name="Schneider S."/>
            <person name="Klenk H.-P."/>
            <person name="Eisen J.A."/>
        </authorList>
    </citation>
    <scope>NUCLEOTIDE SEQUENCE [LARGE SCALE GENOMIC DNA]</scope>
    <source>
        <strain evidence="3">DSM 15567 / CIP 107919 / 50-1 BON</strain>
    </source>
</reference>
<dbReference type="InterPro" id="IPR050312">
    <property type="entry name" value="IolE/XylAMocC-like"/>
</dbReference>
<keyword evidence="3" id="KW-1185">Reference proteome</keyword>
<dbReference type="STRING" id="697281.Mahau_1820"/>
<dbReference type="RefSeq" id="WP_013781426.1">
    <property type="nucleotide sequence ID" value="NC_015520.1"/>
</dbReference>
<evidence type="ECO:0000313" key="3">
    <source>
        <dbReference type="Proteomes" id="UP000008457"/>
    </source>
</evidence>
<dbReference type="InterPro" id="IPR036237">
    <property type="entry name" value="Xyl_isomerase-like_sf"/>
</dbReference>
<evidence type="ECO:0000313" key="2">
    <source>
        <dbReference type="EMBL" id="AEE96998.1"/>
    </source>
</evidence>